<dbReference type="EMBL" id="AP014879">
    <property type="protein sequence ID" value="BAV32863.1"/>
    <property type="molecule type" value="Genomic_DNA"/>
</dbReference>
<dbReference type="InterPro" id="IPR044862">
    <property type="entry name" value="Pro_4_hyd_alph_FE2OG_OXY"/>
</dbReference>
<dbReference type="KEGG" id="slim:SCL_0541"/>
<dbReference type="Pfam" id="PF13640">
    <property type="entry name" value="2OG-FeII_Oxy_3"/>
    <property type="match status" value="1"/>
</dbReference>
<dbReference type="InParanoid" id="A0A1B4XDH3"/>
<accession>A0A1B4XDH3</accession>
<sequence length="181" mass="20358">MGPVKNPESNAGSSLYRIGECRDCDALNAALLARIKLLSQDEIVRRHHYLGGRYENIYLKLESVPELRVILDLATAQAAHLLSRPKQHLRLGWWLNIMQPGDITYPHTHDEGDELLSGVYYIEAPPRSGRLLLMQDAQRAEIEPQAGRFVYFAPDVIHEVTRNESGHPRISIGFNLGPAQA</sequence>
<keyword evidence="3" id="KW-1185">Reference proteome</keyword>
<protein>
    <recommendedName>
        <fullName evidence="1">Prolyl 4-hydroxylase alpha subunit Fe(2+) 2OG dioxygenase domain-containing protein</fullName>
    </recommendedName>
</protein>
<dbReference type="InterPro" id="IPR011051">
    <property type="entry name" value="RmlC_Cupin_sf"/>
</dbReference>
<dbReference type="OrthoDB" id="549777at2"/>
<reference evidence="2 3" key="1">
    <citation type="submission" date="2015-05" db="EMBL/GenBank/DDBJ databases">
        <title>Complete genome sequence of a sulfur-oxidizing gammaproteobacterium strain HA5.</title>
        <authorList>
            <person name="Miura A."/>
            <person name="Kojima H."/>
            <person name="Fukui M."/>
        </authorList>
    </citation>
    <scope>NUCLEOTIDE SEQUENCE [LARGE SCALE GENOMIC DNA]</scope>
    <source>
        <strain evidence="2 3">HA5</strain>
    </source>
</reference>
<evidence type="ECO:0000313" key="3">
    <source>
        <dbReference type="Proteomes" id="UP000243180"/>
    </source>
</evidence>
<dbReference type="RefSeq" id="WP_148664956.1">
    <property type="nucleotide sequence ID" value="NZ_AP014879.1"/>
</dbReference>
<dbReference type="AlphaFoldDB" id="A0A1B4XDH3"/>
<dbReference type="Proteomes" id="UP000243180">
    <property type="component" value="Chromosome"/>
</dbReference>
<dbReference type="SUPFAM" id="SSF51182">
    <property type="entry name" value="RmlC-like cupins"/>
    <property type="match status" value="1"/>
</dbReference>
<evidence type="ECO:0000259" key="1">
    <source>
        <dbReference type="Pfam" id="PF13640"/>
    </source>
</evidence>
<evidence type="ECO:0000313" key="2">
    <source>
        <dbReference type="EMBL" id="BAV32863.1"/>
    </source>
</evidence>
<proteinExistence type="predicted"/>
<name>A0A1B4XDH3_9GAMM</name>
<dbReference type="Gene3D" id="2.60.120.620">
    <property type="entry name" value="q2cbj1_9rhob like domain"/>
    <property type="match status" value="1"/>
</dbReference>
<gene>
    <name evidence="2" type="ORF">SCL_0541</name>
</gene>
<dbReference type="CDD" id="cd02208">
    <property type="entry name" value="cupin_RmlC-like"/>
    <property type="match status" value="1"/>
</dbReference>
<organism evidence="2 3">
    <name type="scientific">Sulfuricaulis limicola</name>
    <dbReference type="NCBI Taxonomy" id="1620215"/>
    <lineage>
        <taxon>Bacteria</taxon>
        <taxon>Pseudomonadati</taxon>
        <taxon>Pseudomonadota</taxon>
        <taxon>Gammaproteobacteria</taxon>
        <taxon>Acidiferrobacterales</taxon>
        <taxon>Acidiferrobacteraceae</taxon>
        <taxon>Sulfuricaulis</taxon>
    </lineage>
</organism>
<feature type="domain" description="Prolyl 4-hydroxylase alpha subunit Fe(2+) 2OG dioxygenase" evidence="1">
    <location>
        <begin position="107"/>
        <end position="175"/>
    </location>
</feature>